<evidence type="ECO:0000256" key="1">
    <source>
        <dbReference type="ARBA" id="ARBA00004123"/>
    </source>
</evidence>
<dbReference type="PROSITE" id="PS51005">
    <property type="entry name" value="NAC"/>
    <property type="match status" value="1"/>
</dbReference>
<keyword evidence="2" id="KW-0805">Transcription regulation</keyword>
<dbReference type="AlphaFoldDB" id="A0A8T0CQ53"/>
<dbReference type="GO" id="GO:0005634">
    <property type="term" value="C:nucleus"/>
    <property type="evidence" value="ECO:0007669"/>
    <property type="project" value="UniProtKB-SubCell"/>
</dbReference>
<feature type="domain" description="NAC" evidence="7">
    <location>
        <begin position="27"/>
        <end position="172"/>
    </location>
</feature>
<keyword evidence="4" id="KW-0804">Transcription</keyword>
<keyword evidence="5" id="KW-0539">Nucleus</keyword>
<dbReference type="EMBL" id="MU089709">
    <property type="protein sequence ID" value="KAF7849740.1"/>
    <property type="molecule type" value="Genomic_DNA"/>
</dbReference>
<evidence type="ECO:0000313" key="9">
    <source>
        <dbReference type="Proteomes" id="UP000806378"/>
    </source>
</evidence>
<protein>
    <recommendedName>
        <fullName evidence="7">NAC domain-containing protein</fullName>
    </recommendedName>
</protein>
<dbReference type="Gramene" id="rna-gnl|WGS:JABURB|Cocit.L0332.1">
    <property type="protein sequence ID" value="cds-KAF7849740.1"/>
    <property type="gene ID" value="gene-BT93_L0332"/>
</dbReference>
<comment type="subcellular location">
    <subcellularLocation>
        <location evidence="1">Nucleus</location>
    </subcellularLocation>
</comment>
<dbReference type="Pfam" id="PF02365">
    <property type="entry name" value="NAM"/>
    <property type="match status" value="1"/>
</dbReference>
<dbReference type="Gene3D" id="2.170.150.80">
    <property type="entry name" value="NAC domain"/>
    <property type="match status" value="1"/>
</dbReference>
<keyword evidence="9" id="KW-1185">Reference proteome</keyword>
<evidence type="ECO:0000313" key="8">
    <source>
        <dbReference type="EMBL" id="KAF7849740.1"/>
    </source>
</evidence>
<evidence type="ECO:0000256" key="4">
    <source>
        <dbReference type="ARBA" id="ARBA00023163"/>
    </source>
</evidence>
<proteinExistence type="predicted"/>
<dbReference type="PANTHER" id="PTHR31989">
    <property type="entry name" value="NAC DOMAIN-CONTAINING PROTEIN 82-RELATED"/>
    <property type="match status" value="1"/>
</dbReference>
<dbReference type="GO" id="GO:0003677">
    <property type="term" value="F:DNA binding"/>
    <property type="evidence" value="ECO:0007669"/>
    <property type="project" value="UniProtKB-KW"/>
</dbReference>
<organism evidence="8 9">
    <name type="scientific">Corymbia citriodora subsp. variegata</name>
    <dbReference type="NCBI Taxonomy" id="360336"/>
    <lineage>
        <taxon>Eukaryota</taxon>
        <taxon>Viridiplantae</taxon>
        <taxon>Streptophyta</taxon>
        <taxon>Embryophyta</taxon>
        <taxon>Tracheophyta</taxon>
        <taxon>Spermatophyta</taxon>
        <taxon>Magnoliopsida</taxon>
        <taxon>eudicotyledons</taxon>
        <taxon>Gunneridae</taxon>
        <taxon>Pentapetalae</taxon>
        <taxon>rosids</taxon>
        <taxon>malvids</taxon>
        <taxon>Myrtales</taxon>
        <taxon>Myrtaceae</taxon>
        <taxon>Myrtoideae</taxon>
        <taxon>Eucalypteae</taxon>
        <taxon>Corymbia</taxon>
    </lineage>
</organism>
<name>A0A8T0CQ53_CORYI</name>
<dbReference type="InterPro" id="IPR003441">
    <property type="entry name" value="NAC-dom"/>
</dbReference>
<dbReference type="Proteomes" id="UP000806378">
    <property type="component" value="Unassembled WGS sequence"/>
</dbReference>
<feature type="region of interest" description="Disordered" evidence="6">
    <location>
        <begin position="470"/>
        <end position="502"/>
    </location>
</feature>
<comment type="caution">
    <text evidence="8">The sequence shown here is derived from an EMBL/GenBank/DDBJ whole genome shotgun (WGS) entry which is preliminary data.</text>
</comment>
<reference evidence="8" key="1">
    <citation type="submission" date="2020-05" db="EMBL/GenBank/DDBJ databases">
        <title>WGS assembly of Corymbia citriodora subspecies variegata.</title>
        <authorList>
            <person name="Barry K."/>
            <person name="Hundley H."/>
            <person name="Shu S."/>
            <person name="Jenkins J."/>
            <person name="Grimwood J."/>
            <person name="Baten A."/>
        </authorList>
    </citation>
    <scope>NUCLEOTIDE SEQUENCE</scope>
    <source>
        <strain evidence="8">CV2-018</strain>
    </source>
</reference>
<evidence type="ECO:0000256" key="6">
    <source>
        <dbReference type="SAM" id="MobiDB-lite"/>
    </source>
</evidence>
<dbReference type="OrthoDB" id="1667111at2759"/>
<dbReference type="SUPFAM" id="SSF101941">
    <property type="entry name" value="NAC domain"/>
    <property type="match status" value="1"/>
</dbReference>
<sequence>METRIYPMNILPAENELTKIALFLQQEIVGYRFCPTEEELINHLKLEVTGCRKSSCIVPTLENIYEINPWDLPAKFNEKSIIPSKDQEWWFICPQTQNQRISRKTPCGFSWNITGKHKNIKAKNDNKKIGSKKILVFHDGRNSKGTRSNWVMHELHPHPDDMGYVLCCLKMKQDEKADNKEPSLQVRGNQPNDAAMAKNRDIPSIPRDNHHFSPNKVIAEVSSSEQNKVIAELHKNIYSKSDRSYQNGTISLATIHEDNHHFSPNQEHLMRTIISSSTTNSSGSYLAVSEPSNHELQFPHPFLNVDETSGTSNFIGDQADKSCYSMDCEKPEQLSFAEHQVQEMQNQLNELITNGSSSSTEILFGSCTTITEEHSRIGPWMSPHHFDSFPNGELYNLYDLTSEPEAEIEVSQYGQLRESTSWDNLWPKSCWPGPHIQQGRAPLQEEKGFVKPISGHLSGTEKIITGCASSDGVSAEEKGIQPCLEKSQTKKRLRLNPPPIPK</sequence>
<evidence type="ECO:0000256" key="5">
    <source>
        <dbReference type="ARBA" id="ARBA00023242"/>
    </source>
</evidence>
<accession>A0A8T0CQ53</accession>
<keyword evidence="3" id="KW-0238">DNA-binding</keyword>
<gene>
    <name evidence="8" type="ORF">BT93_L0332</name>
</gene>
<evidence type="ECO:0000256" key="3">
    <source>
        <dbReference type="ARBA" id="ARBA00023125"/>
    </source>
</evidence>
<dbReference type="GO" id="GO:0006355">
    <property type="term" value="P:regulation of DNA-templated transcription"/>
    <property type="evidence" value="ECO:0007669"/>
    <property type="project" value="InterPro"/>
</dbReference>
<evidence type="ECO:0000256" key="2">
    <source>
        <dbReference type="ARBA" id="ARBA00023015"/>
    </source>
</evidence>
<evidence type="ECO:0000259" key="7">
    <source>
        <dbReference type="PROSITE" id="PS51005"/>
    </source>
</evidence>
<dbReference type="InterPro" id="IPR036093">
    <property type="entry name" value="NAC_dom_sf"/>
</dbReference>